<dbReference type="OrthoDB" id="191465at2"/>
<accession>A0A364JWT9</accession>
<evidence type="ECO:0000256" key="8">
    <source>
        <dbReference type="ARBA" id="ARBA00036346"/>
    </source>
</evidence>
<dbReference type="RefSeq" id="WP_111574864.1">
    <property type="nucleotide sequence ID" value="NZ_JBHEEY010000002.1"/>
</dbReference>
<comment type="similarity">
    <text evidence="1">Belongs to the four-carbon acid sugar kinase family.</text>
</comment>
<name>A0A364JWT9_9HYPH</name>
<dbReference type="SUPFAM" id="SSF142764">
    <property type="entry name" value="YgbK-like"/>
    <property type="match status" value="1"/>
</dbReference>
<dbReference type="EMBL" id="QLMK01000003">
    <property type="protein sequence ID" value="RAK31110.1"/>
    <property type="molecule type" value="Genomic_DNA"/>
</dbReference>
<dbReference type="InterPro" id="IPR050007">
    <property type="entry name" value="OtnK"/>
</dbReference>
<dbReference type="Pfam" id="PF17042">
    <property type="entry name" value="NBD_C"/>
    <property type="match status" value="1"/>
</dbReference>
<dbReference type="Gene3D" id="3.40.50.10840">
    <property type="entry name" value="Putative sugar-binding, N-terminal domain"/>
    <property type="match status" value="1"/>
</dbReference>
<evidence type="ECO:0000256" key="4">
    <source>
        <dbReference type="ARBA" id="ARBA00022777"/>
    </source>
</evidence>
<proteinExistence type="inferred from homology"/>
<dbReference type="GO" id="GO:0016301">
    <property type="term" value="F:kinase activity"/>
    <property type="evidence" value="ECO:0007669"/>
    <property type="project" value="UniProtKB-KW"/>
</dbReference>
<evidence type="ECO:0000256" key="3">
    <source>
        <dbReference type="ARBA" id="ARBA00022741"/>
    </source>
</evidence>
<dbReference type="Proteomes" id="UP000249453">
    <property type="component" value="Unassembled WGS sequence"/>
</dbReference>
<protein>
    <recommendedName>
        <fullName evidence="11">3-oxo-tetronate kinase</fullName>
        <ecNumber evidence="10">2.7.1.217</ecNumber>
    </recommendedName>
    <alternativeName>
        <fullName evidence="12">3-dehydrotetronate 4-kinase</fullName>
    </alternativeName>
</protein>
<dbReference type="InterPro" id="IPR031475">
    <property type="entry name" value="NBD_C"/>
</dbReference>
<dbReference type="GO" id="GO:0005524">
    <property type="term" value="F:ATP binding"/>
    <property type="evidence" value="ECO:0007669"/>
    <property type="project" value="UniProtKB-KW"/>
</dbReference>
<comment type="function">
    <text evidence="9">Catalyzes the ATP-dependent phosphorylation of 3-oxo-tetronate to 3-oxo-tetronate 4-phosphate.</text>
</comment>
<dbReference type="Gene3D" id="3.40.980.20">
    <property type="entry name" value="Four-carbon acid sugar kinase, nucleotide binding domain"/>
    <property type="match status" value="1"/>
</dbReference>
<sequence>MLLGAIADDLTGATDLALILAREGMKVIQIVGVPQPGQDFGDADAIVVSLKSRTIAPQAAVEQSLAAARVLLGAGAEQIYFKYCSTFDSTEQGNIGPVTEALMSDLGVEHTVACPAFPENKRTVYKGHLFVGDQLLSESPMKDHPLTPMRDANLVRVLQKQTKQPVRLVNLETVHRGVDALRDSLMAEPGIVILDAITDHELRVIGEAMADLKLITGGSALAQGLPDNYRRQGKMPAEARKAEFNPPKGNGIMLAGSCSAATRRQIANAQAAGVPSFKLDALEIAEGKLTVDDVLAFIKAQANSNYPALIYSSTEPEQVRIAQDKLGRFEAGEMVENFLSTLAVKLAEQGYQRFIVAGGETSGAVVNALNAETVQIGPEIDPGVPWVFTLDEANPVCLALKSGNFGSDDFFTKAWDMVR</sequence>
<dbReference type="InterPro" id="IPR010737">
    <property type="entry name" value="4-carb_acid_sugar_kinase_N"/>
</dbReference>
<keyword evidence="5" id="KW-0067">ATP-binding</keyword>
<feature type="domain" description="Four-carbon acid sugar kinase N-terminal" evidence="13">
    <location>
        <begin position="3"/>
        <end position="225"/>
    </location>
</feature>
<evidence type="ECO:0000256" key="2">
    <source>
        <dbReference type="ARBA" id="ARBA00022679"/>
    </source>
</evidence>
<evidence type="ECO:0000313" key="15">
    <source>
        <dbReference type="EMBL" id="RAK31110.1"/>
    </source>
</evidence>
<keyword evidence="6" id="KW-0119">Carbohydrate metabolism</keyword>
<keyword evidence="4" id="KW-0418">Kinase</keyword>
<dbReference type="InterPro" id="IPR037051">
    <property type="entry name" value="4-carb_acid_sugar_kinase_N_sf"/>
</dbReference>
<keyword evidence="16" id="KW-1185">Reference proteome</keyword>
<feature type="domain" description="Four-carbon acid sugar kinase nucleotide binding" evidence="14">
    <location>
        <begin position="253"/>
        <end position="411"/>
    </location>
</feature>
<evidence type="ECO:0000313" key="16">
    <source>
        <dbReference type="Proteomes" id="UP000249453"/>
    </source>
</evidence>
<reference evidence="15 16" key="1">
    <citation type="submission" date="2018-06" db="EMBL/GenBank/DDBJ databases">
        <title>Genomic Encyclopedia of Type Strains, Phase IV (KMG-IV): sequencing the most valuable type-strain genomes for metagenomic binning, comparative biology and taxonomic classification.</title>
        <authorList>
            <person name="Goeker M."/>
        </authorList>
    </citation>
    <scope>NUCLEOTIDE SEQUENCE [LARGE SCALE GENOMIC DNA]</scope>
    <source>
        <strain evidence="15 16">DSM 26720</strain>
    </source>
</reference>
<evidence type="ECO:0000259" key="14">
    <source>
        <dbReference type="Pfam" id="PF17042"/>
    </source>
</evidence>
<dbReference type="NCBIfam" id="NF043035">
    <property type="entry name" value="OxoTetrKin"/>
    <property type="match status" value="1"/>
</dbReference>
<evidence type="ECO:0000256" key="10">
    <source>
        <dbReference type="ARBA" id="ARBA00039095"/>
    </source>
</evidence>
<evidence type="ECO:0000256" key="11">
    <source>
        <dbReference type="ARBA" id="ARBA00039461"/>
    </source>
</evidence>
<keyword evidence="2" id="KW-0808">Transferase</keyword>
<dbReference type="AlphaFoldDB" id="A0A364JWT9"/>
<evidence type="ECO:0000259" key="13">
    <source>
        <dbReference type="Pfam" id="PF07005"/>
    </source>
</evidence>
<comment type="caution">
    <text evidence="15">The sequence shown here is derived from an EMBL/GenBank/DDBJ whole genome shotgun (WGS) entry which is preliminary data.</text>
</comment>
<dbReference type="InterPro" id="IPR042213">
    <property type="entry name" value="NBD_C_sf"/>
</dbReference>
<evidence type="ECO:0000256" key="1">
    <source>
        <dbReference type="ARBA" id="ARBA00005715"/>
    </source>
</evidence>
<evidence type="ECO:0000256" key="7">
    <source>
        <dbReference type="ARBA" id="ARBA00035898"/>
    </source>
</evidence>
<gene>
    <name evidence="15" type="ORF">C7374_103249</name>
</gene>
<dbReference type="EC" id="2.7.1.217" evidence="10"/>
<comment type="catalytic activity">
    <reaction evidence="8">
        <text>3-dehydro-D-erythronate + ATP = 3-dehydro-4-O-phospho-D-erythronate + ADP + H(+)</text>
        <dbReference type="Rhea" id="RHEA:52556"/>
        <dbReference type="ChEBI" id="CHEBI:15378"/>
        <dbReference type="ChEBI" id="CHEBI:30616"/>
        <dbReference type="ChEBI" id="CHEBI:57958"/>
        <dbReference type="ChEBI" id="CHEBI:136593"/>
        <dbReference type="ChEBI" id="CHEBI:456216"/>
        <dbReference type="EC" id="2.7.1.217"/>
    </reaction>
</comment>
<organism evidence="15 16">
    <name type="scientific">Falsochrobactrum ovis</name>
    <dbReference type="NCBI Taxonomy" id="1293442"/>
    <lineage>
        <taxon>Bacteria</taxon>
        <taxon>Pseudomonadati</taxon>
        <taxon>Pseudomonadota</taxon>
        <taxon>Alphaproteobacteria</taxon>
        <taxon>Hyphomicrobiales</taxon>
        <taxon>Brucellaceae</taxon>
        <taxon>Falsochrobactrum</taxon>
    </lineage>
</organism>
<keyword evidence="3" id="KW-0547">Nucleotide-binding</keyword>
<evidence type="ECO:0000256" key="12">
    <source>
        <dbReference type="ARBA" id="ARBA00041377"/>
    </source>
</evidence>
<evidence type="ECO:0000256" key="5">
    <source>
        <dbReference type="ARBA" id="ARBA00022840"/>
    </source>
</evidence>
<dbReference type="Pfam" id="PF07005">
    <property type="entry name" value="SBD_N"/>
    <property type="match status" value="1"/>
</dbReference>
<evidence type="ECO:0000256" key="9">
    <source>
        <dbReference type="ARBA" id="ARBA00037335"/>
    </source>
</evidence>
<evidence type="ECO:0000256" key="6">
    <source>
        <dbReference type="ARBA" id="ARBA00023277"/>
    </source>
</evidence>
<comment type="catalytic activity">
    <reaction evidence="7">
        <text>3-dehydro-L-erythronate + ATP = 3-dehydro-4-O-phospho-L-erythronate + ADP + H(+)</text>
        <dbReference type="Rhea" id="RHEA:52552"/>
        <dbReference type="ChEBI" id="CHEBI:15378"/>
        <dbReference type="ChEBI" id="CHEBI:30616"/>
        <dbReference type="ChEBI" id="CHEBI:136592"/>
        <dbReference type="ChEBI" id="CHEBI:136670"/>
        <dbReference type="ChEBI" id="CHEBI:456216"/>
        <dbReference type="EC" id="2.7.1.217"/>
    </reaction>
</comment>